<organism evidence="12 13">
    <name type="scientific">Acrodontium crateriforme</name>
    <dbReference type="NCBI Taxonomy" id="150365"/>
    <lineage>
        <taxon>Eukaryota</taxon>
        <taxon>Fungi</taxon>
        <taxon>Dikarya</taxon>
        <taxon>Ascomycota</taxon>
        <taxon>Pezizomycotina</taxon>
        <taxon>Dothideomycetes</taxon>
        <taxon>Dothideomycetidae</taxon>
        <taxon>Mycosphaerellales</taxon>
        <taxon>Teratosphaeriaceae</taxon>
        <taxon>Acrodontium</taxon>
    </lineage>
</organism>
<feature type="transmembrane region" description="Helical" evidence="9">
    <location>
        <begin position="1117"/>
        <end position="1138"/>
    </location>
</feature>
<protein>
    <submittedName>
        <fullName evidence="12">Uncharacterized protein</fullName>
    </submittedName>
</protein>
<dbReference type="SMART" id="SM00382">
    <property type="entry name" value="AAA"/>
    <property type="match status" value="2"/>
</dbReference>
<evidence type="ECO:0000256" key="8">
    <source>
        <dbReference type="ARBA" id="ARBA00023136"/>
    </source>
</evidence>
<dbReference type="CDD" id="cd03250">
    <property type="entry name" value="ABCC_MRP_domain1"/>
    <property type="match status" value="1"/>
</dbReference>
<evidence type="ECO:0000256" key="2">
    <source>
        <dbReference type="ARBA" id="ARBA00022448"/>
    </source>
</evidence>
<dbReference type="GO" id="GO:0016887">
    <property type="term" value="F:ATP hydrolysis activity"/>
    <property type="evidence" value="ECO:0007669"/>
    <property type="project" value="InterPro"/>
</dbReference>
<dbReference type="SUPFAM" id="SSF52540">
    <property type="entry name" value="P-loop containing nucleoside triphosphate hydrolases"/>
    <property type="match status" value="2"/>
</dbReference>
<sequence length="1445" mass="159455">MANTTHYSNDNQFGPVIPADFDFTRLFEDTILSIGPSALFLCIVPFRLLFLRNKPRKVVGGVLHYVKLVTFTAFITLQVVCLALWASPRAFKSNASIAAASLTVATAIGLGALSIIDHFRSIRPSSIINAYILLSLPMDIASVRTLWTRGGSYELAAASTSTVAIKALILIVEAMEKRGILSSEYAAYSPESTSSIYSKSLFWWINPLLLHGFKNILSDEDIFPLDAELKTEAVQQTLQTSWANTQVKTKKNAFLWRTLWAVKWTFLKAVFPRIVLTFLSFMQPFLINAVINFLQAPVNSLSTNVGWGLTAAYGLVYIGLAIAKGAFNHQIYRLVTLGRGVLVTIIYRQTVDLNLTSVDESAAITLMSADVERICDFFELIHTPWSSIVDAAVGVYLLEQQVQLAALGPVLLSVVLSISVLWMASRFAAKFQGMWVACIQTRIDATAKMLGDMKAVKMLGLTDMMRSLVANLREVEIKQSKRFRRLIVLQVGLGKACEILAPGITFAAFVIISKNTQKPLEVAQAYLSLSIVSLIATPICRTIQSLPQLISAISCFDRIQDFLNLPAQRDHRLKNESTVSRASSPFSNIESGSNIKLSQLPFSDVNTVIDVQNASFSWDDSKDVIKDVSFQIMENTFNFVVGPVGSGKSTLLKGLVGETPSTKGFVYSKILKAGFVDQTSWIQSGSFQNNVLGMSDYDQDWYNKVIYACCLQDDIAILPKGDQTQVGSAGISLSGGQKQRLALARAVYSKQKLLIMDDCFSGLDATTEERIFNRLLGKGGLLRRNKITVILATHAAHRLSYSNNILVLSSDGKLIEEGTFGTLMETGQYLNTLTTKYSTEEEYQEKHQPGNTTDSFRNPANKDEIAKATADATRSVGEWSIYVYYFRACGWTNTLLFLAGMMACGVFIKLPDVWITFWTTAVSTHGNGVNNFYLGFFLLFEVLAALLLSWVAYACIILMTTTSANRLHKTVLDTVMAAPLLFFSTTDTGTTLNRFSQDMALCDAELPFAYLEVCASIILGAIQAALMCLSSGKFAATFPAVVVVMWVIQKYYLRTSRQVRLLDLEAKAPLYSHFGETLQGLVTIRSFGWSEDFEAQNARLLDTSQRPFYLLFCIQRWLGLVLDLIVAGLTVVLMILIVTKRGTINPGFAGVALVNINGLNISLTQLIKEWTKLETSIGAVARVKSFSAQTISENLPTEDKALPDDLEWPSKGGIEISNLWAGYKPDVPVVQNISLSILPGQKVGFCGPSGSGKSSVISTIFRMLEISSGSITIDSMDISNIPRQDLRKHINAIPQDSYFFKGTIRMNVDPMDRHTDAERQAALEKVKLWSTIEGKGGLDAAADSEMFSHGQRQLFCLARAILHPSKIVVLDEVTSSVDLATDEIMQKIIREEFDDCTIIAVAHRLDTILDFDMIATLEAGRLVEFDTPNALMARDSAFKALYESH</sequence>
<accession>A0AAQ3M194</accession>
<evidence type="ECO:0000256" key="3">
    <source>
        <dbReference type="ARBA" id="ARBA00022475"/>
    </source>
</evidence>
<dbReference type="PROSITE" id="PS00211">
    <property type="entry name" value="ABC_TRANSPORTER_1"/>
    <property type="match status" value="2"/>
</dbReference>
<feature type="domain" description="ABC transmembrane type-1" evidence="11">
    <location>
        <begin position="895"/>
        <end position="1175"/>
    </location>
</feature>
<dbReference type="EMBL" id="CP138580">
    <property type="protein sequence ID" value="WPG98015.1"/>
    <property type="molecule type" value="Genomic_DNA"/>
</dbReference>
<dbReference type="InterPro" id="IPR036640">
    <property type="entry name" value="ABC1_TM_sf"/>
</dbReference>
<dbReference type="InterPro" id="IPR003593">
    <property type="entry name" value="AAA+_ATPase"/>
</dbReference>
<feature type="transmembrane region" description="Helical" evidence="9">
    <location>
        <begin position="330"/>
        <end position="347"/>
    </location>
</feature>
<feature type="transmembrane region" description="Helical" evidence="9">
    <location>
        <begin position="97"/>
        <end position="116"/>
    </location>
</feature>
<feature type="transmembrane region" description="Helical" evidence="9">
    <location>
        <begin position="1034"/>
        <end position="1053"/>
    </location>
</feature>
<dbReference type="Pfam" id="PF00664">
    <property type="entry name" value="ABC_membrane"/>
    <property type="match status" value="1"/>
</dbReference>
<reference evidence="12 13" key="1">
    <citation type="submission" date="2023-11" db="EMBL/GenBank/DDBJ databases">
        <title>An acidophilic fungus is an integral part of prey digestion in a carnivorous sundew plant.</title>
        <authorList>
            <person name="Tsai I.J."/>
        </authorList>
    </citation>
    <scope>NUCLEOTIDE SEQUENCE [LARGE SCALE GENOMIC DNA]</scope>
    <source>
        <strain evidence="12">169a</strain>
    </source>
</reference>
<dbReference type="GO" id="GO:0005886">
    <property type="term" value="C:plasma membrane"/>
    <property type="evidence" value="ECO:0007669"/>
    <property type="project" value="UniProtKB-SubCell"/>
</dbReference>
<dbReference type="FunFam" id="1.20.1560.10:FF:000055">
    <property type="entry name" value="ABC multidrug transporter (Eurofung)"/>
    <property type="match status" value="1"/>
</dbReference>
<feature type="transmembrane region" description="Helical" evidence="9">
    <location>
        <begin position="274"/>
        <end position="293"/>
    </location>
</feature>
<feature type="transmembrane region" description="Helical" evidence="9">
    <location>
        <begin position="1006"/>
        <end position="1027"/>
    </location>
</feature>
<feature type="domain" description="ABC transporter" evidence="10">
    <location>
        <begin position="1214"/>
        <end position="1444"/>
    </location>
</feature>
<keyword evidence="4 9" id="KW-0812">Transmembrane</keyword>
<evidence type="ECO:0000256" key="1">
    <source>
        <dbReference type="ARBA" id="ARBA00004651"/>
    </source>
</evidence>
<evidence type="ECO:0000256" key="6">
    <source>
        <dbReference type="ARBA" id="ARBA00022840"/>
    </source>
</evidence>
<feature type="transmembrane region" description="Helical" evidence="9">
    <location>
        <begin position="305"/>
        <end position="323"/>
    </location>
</feature>
<dbReference type="PANTHER" id="PTHR24223:SF269">
    <property type="entry name" value="ABC MULTIDRUG TRANSPORTER (EUROFUNG)-RELATED"/>
    <property type="match status" value="1"/>
</dbReference>
<dbReference type="GO" id="GO:0005524">
    <property type="term" value="F:ATP binding"/>
    <property type="evidence" value="ECO:0007669"/>
    <property type="project" value="UniProtKB-KW"/>
</dbReference>
<feature type="transmembrane region" description="Helical" evidence="9">
    <location>
        <begin position="62"/>
        <end position="85"/>
    </location>
</feature>
<dbReference type="InterPro" id="IPR011527">
    <property type="entry name" value="ABC1_TM_dom"/>
</dbReference>
<evidence type="ECO:0000256" key="4">
    <source>
        <dbReference type="ARBA" id="ARBA00022692"/>
    </source>
</evidence>
<dbReference type="Pfam" id="PF00005">
    <property type="entry name" value="ABC_tran"/>
    <property type="match status" value="2"/>
</dbReference>
<dbReference type="Pfam" id="PF24357">
    <property type="entry name" value="TMD0_ABC"/>
    <property type="match status" value="1"/>
</dbReference>
<dbReference type="InterPro" id="IPR056227">
    <property type="entry name" value="TMD0_ABC"/>
</dbReference>
<keyword evidence="2" id="KW-0813">Transport</keyword>
<gene>
    <name evidence="12" type="ORF">R9X50_00079900</name>
</gene>
<dbReference type="InterPro" id="IPR044726">
    <property type="entry name" value="ABCC_6TM_D2"/>
</dbReference>
<dbReference type="FunFam" id="1.20.1560.10:FF:000066">
    <property type="entry name" value="ABC multidrug transporter (Eurofung)"/>
    <property type="match status" value="1"/>
</dbReference>
<keyword evidence="3" id="KW-1003">Cell membrane</keyword>
<name>A0AAQ3M194_9PEZI</name>
<feature type="transmembrane region" description="Helical" evidence="9">
    <location>
        <begin position="31"/>
        <end position="50"/>
    </location>
</feature>
<keyword evidence="8 9" id="KW-0472">Membrane</keyword>
<feature type="domain" description="ABC transporter" evidence="10">
    <location>
        <begin position="609"/>
        <end position="836"/>
    </location>
</feature>
<evidence type="ECO:0000256" key="9">
    <source>
        <dbReference type="SAM" id="Phobius"/>
    </source>
</evidence>
<dbReference type="CDD" id="cd03244">
    <property type="entry name" value="ABCC_MRP_domain2"/>
    <property type="match status" value="1"/>
</dbReference>
<dbReference type="InterPro" id="IPR003439">
    <property type="entry name" value="ABC_transporter-like_ATP-bd"/>
</dbReference>
<feature type="domain" description="ABC transmembrane type-1" evidence="11">
    <location>
        <begin position="274"/>
        <end position="551"/>
    </location>
</feature>
<keyword evidence="6" id="KW-0067">ATP-binding</keyword>
<dbReference type="PROSITE" id="PS50893">
    <property type="entry name" value="ABC_TRANSPORTER_2"/>
    <property type="match status" value="2"/>
</dbReference>
<dbReference type="InterPro" id="IPR017871">
    <property type="entry name" value="ABC_transporter-like_CS"/>
</dbReference>
<dbReference type="InterPro" id="IPR050173">
    <property type="entry name" value="ABC_transporter_C-like"/>
</dbReference>
<feature type="transmembrane region" description="Helical" evidence="9">
    <location>
        <begin position="486"/>
        <end position="512"/>
    </location>
</feature>
<feature type="transmembrane region" description="Helical" evidence="9">
    <location>
        <begin position="404"/>
        <end position="424"/>
    </location>
</feature>
<keyword evidence="7 9" id="KW-1133">Transmembrane helix</keyword>
<dbReference type="InterPro" id="IPR044746">
    <property type="entry name" value="ABCC_6TM_D1"/>
</dbReference>
<dbReference type="FunFam" id="3.40.50.300:FF:000838">
    <property type="entry name" value="ABC multidrug transporter (Eurofung)"/>
    <property type="match status" value="1"/>
</dbReference>
<keyword evidence="5" id="KW-0547">Nucleotide-binding</keyword>
<dbReference type="CDD" id="cd18579">
    <property type="entry name" value="ABC_6TM_ABCC_D1"/>
    <property type="match status" value="1"/>
</dbReference>
<dbReference type="PANTHER" id="PTHR24223">
    <property type="entry name" value="ATP-BINDING CASSETTE SUB-FAMILY C"/>
    <property type="match status" value="1"/>
</dbReference>
<feature type="transmembrane region" description="Helical" evidence="9">
    <location>
        <begin position="884"/>
        <end position="908"/>
    </location>
</feature>
<evidence type="ECO:0000259" key="10">
    <source>
        <dbReference type="PROSITE" id="PS50893"/>
    </source>
</evidence>
<evidence type="ECO:0000256" key="5">
    <source>
        <dbReference type="ARBA" id="ARBA00022741"/>
    </source>
</evidence>
<evidence type="ECO:0000313" key="12">
    <source>
        <dbReference type="EMBL" id="WPG98015.1"/>
    </source>
</evidence>
<feature type="transmembrane region" description="Helical" evidence="9">
    <location>
        <begin position="524"/>
        <end position="543"/>
    </location>
</feature>
<proteinExistence type="predicted"/>
<dbReference type="InterPro" id="IPR027417">
    <property type="entry name" value="P-loop_NTPase"/>
</dbReference>
<dbReference type="Gene3D" id="1.20.1560.10">
    <property type="entry name" value="ABC transporter type 1, transmembrane domain"/>
    <property type="match status" value="2"/>
</dbReference>
<dbReference type="Proteomes" id="UP001303373">
    <property type="component" value="Chromosome 1"/>
</dbReference>
<evidence type="ECO:0000256" key="7">
    <source>
        <dbReference type="ARBA" id="ARBA00022989"/>
    </source>
</evidence>
<evidence type="ECO:0000259" key="11">
    <source>
        <dbReference type="PROSITE" id="PS50929"/>
    </source>
</evidence>
<keyword evidence="13" id="KW-1185">Reference proteome</keyword>
<dbReference type="GO" id="GO:0140359">
    <property type="term" value="F:ABC-type transporter activity"/>
    <property type="evidence" value="ECO:0007669"/>
    <property type="project" value="InterPro"/>
</dbReference>
<dbReference type="PROSITE" id="PS50929">
    <property type="entry name" value="ABC_TM1F"/>
    <property type="match status" value="2"/>
</dbReference>
<dbReference type="SUPFAM" id="SSF90123">
    <property type="entry name" value="ABC transporter transmembrane region"/>
    <property type="match status" value="2"/>
</dbReference>
<dbReference type="CDD" id="cd18580">
    <property type="entry name" value="ABC_6TM_ABCC_D2"/>
    <property type="match status" value="1"/>
</dbReference>
<dbReference type="Gene3D" id="3.40.50.300">
    <property type="entry name" value="P-loop containing nucleotide triphosphate hydrolases"/>
    <property type="match status" value="2"/>
</dbReference>
<feature type="transmembrane region" description="Helical" evidence="9">
    <location>
        <begin position="932"/>
        <end position="958"/>
    </location>
</feature>
<comment type="subcellular location">
    <subcellularLocation>
        <location evidence="1">Cell membrane</location>
        <topology evidence="1">Multi-pass membrane protein</topology>
    </subcellularLocation>
</comment>
<evidence type="ECO:0000313" key="13">
    <source>
        <dbReference type="Proteomes" id="UP001303373"/>
    </source>
</evidence>